<dbReference type="PANTHER" id="PTHR10010">
    <property type="entry name" value="SOLUTE CARRIER FAMILY 34 SODIUM PHOSPHATE , MEMBER 2-RELATED"/>
    <property type="match status" value="1"/>
</dbReference>
<feature type="transmembrane region" description="Helical" evidence="8">
    <location>
        <begin position="435"/>
        <end position="454"/>
    </location>
</feature>
<feature type="region of interest" description="Disordered" evidence="7">
    <location>
        <begin position="31"/>
        <end position="52"/>
    </location>
</feature>
<accession>A0A6A7FVX6</accession>
<feature type="transmembrane region" description="Helical" evidence="8">
    <location>
        <begin position="154"/>
        <end position="176"/>
    </location>
</feature>
<keyword evidence="6 8" id="KW-0472">Membrane</keyword>
<reference evidence="9" key="1">
    <citation type="submission" date="2017-11" db="EMBL/GenBank/DDBJ databases">
        <title>The sensing device of the deep-sea amphipod.</title>
        <authorList>
            <person name="Kobayashi H."/>
            <person name="Nagahama T."/>
            <person name="Arai W."/>
            <person name="Sasagawa Y."/>
            <person name="Umeda M."/>
            <person name="Hayashi T."/>
            <person name="Nikaido I."/>
            <person name="Watanabe H."/>
            <person name="Oguri K."/>
            <person name="Kitazato H."/>
            <person name="Fujioka K."/>
            <person name="Kido Y."/>
            <person name="Takami H."/>
        </authorList>
    </citation>
    <scope>NUCLEOTIDE SEQUENCE</scope>
    <source>
        <tissue evidence="9">Whole body</tissue>
    </source>
</reference>
<evidence type="ECO:0000256" key="7">
    <source>
        <dbReference type="SAM" id="MobiDB-lite"/>
    </source>
</evidence>
<feature type="transmembrane region" description="Helical" evidence="8">
    <location>
        <begin position="89"/>
        <end position="109"/>
    </location>
</feature>
<comment type="subcellular location">
    <subcellularLocation>
        <location evidence="1">Apical cell membrane</location>
        <topology evidence="1">Multi-pass membrane protein</topology>
    </subcellularLocation>
</comment>
<protein>
    <submittedName>
        <fullName evidence="9">Sodium-dependent phosphate transporter</fullName>
    </submittedName>
</protein>
<dbReference type="GO" id="GO:0016324">
    <property type="term" value="C:apical plasma membrane"/>
    <property type="evidence" value="ECO:0007669"/>
    <property type="project" value="UniProtKB-SubCell"/>
</dbReference>
<dbReference type="NCBIfam" id="NF037997">
    <property type="entry name" value="Na_Pi_symport"/>
    <property type="match status" value="1"/>
</dbReference>
<evidence type="ECO:0000313" key="9">
    <source>
        <dbReference type="EMBL" id="LAC22343.1"/>
    </source>
</evidence>
<dbReference type="Pfam" id="PF02690">
    <property type="entry name" value="Na_Pi_cotrans"/>
    <property type="match status" value="2"/>
</dbReference>
<dbReference type="InterPro" id="IPR003841">
    <property type="entry name" value="Na/Pi_transpt"/>
</dbReference>
<name>A0A6A7FVX6_9CRUS</name>
<evidence type="ECO:0000256" key="6">
    <source>
        <dbReference type="ARBA" id="ARBA00023136"/>
    </source>
</evidence>
<dbReference type="GO" id="GO:0044341">
    <property type="term" value="P:sodium-dependent phosphate transport"/>
    <property type="evidence" value="ECO:0007669"/>
    <property type="project" value="InterPro"/>
</dbReference>
<sequence length="645" mass="70114">MKNKSAVYPVFSTSVDNGLAPGVDGLSNNGYYSNPDEVQVNRSKEGTPQSKAGDLDPWDLVPISMQNSDGPAWKDMSSKQMVLAVLKNTLKISVAICLLYLFVCSLNFLSNSFRLIAGRTTGSVLQNEYISNPIVGLMIGILVTVLVQSSSTSTSIIVSMVNASILSVHSAVPMIMGSNIGTSVTNTIVSLTQVGDRNVFRRAFAGATVHDMFNWLSVFVLLTTEIATGLLESVTLRIVDTADWSQAKGGKLRLLKVITDPFTKTVIQVDKNVLKHWSHNDPDYVNASLIKKSCKGGPCDFLFADTTMSDQTVGLILLFFSLLLLCICLILIVKILSSIMKGSIAQIIKVALNADIPYVPWLTGYIAIAIGAVMTVLVQSSSIFTSTITPLIGLGLISVDRSYPLTLGSNIGTTTTALLASMAGHDEGRKSSVQIALVHLLFNILGIMIFYPIPFMRFPIPLAKALGNITANYRWFAIFYLIAMFLLLPGFVFALSLGGTIALYCVGVPILVLFALIVLLNVLQNKIPDRLPAKLQNWNFLPLPLRSLEPYDKILTSSPCCSSCRKDEMDELSLPATVVRGTNQASMNIKNAENGGVTLVQSKTLFPVAPLYSSQNELKPMPEEKMRKSDQSEGHVNPTLEVERM</sequence>
<feature type="transmembrane region" description="Helical" evidence="8">
    <location>
        <begin position="475"/>
        <end position="495"/>
    </location>
</feature>
<evidence type="ECO:0000256" key="1">
    <source>
        <dbReference type="ARBA" id="ARBA00004424"/>
    </source>
</evidence>
<proteinExistence type="evidence at transcript level"/>
<dbReference type="NCBIfam" id="TIGR01013">
    <property type="entry name" value="2a58"/>
    <property type="match status" value="1"/>
</dbReference>
<organism evidence="9">
    <name type="scientific">Hirondellea gigas</name>
    <dbReference type="NCBI Taxonomy" id="1518452"/>
    <lineage>
        <taxon>Eukaryota</taxon>
        <taxon>Metazoa</taxon>
        <taxon>Ecdysozoa</taxon>
        <taxon>Arthropoda</taxon>
        <taxon>Crustacea</taxon>
        <taxon>Multicrustacea</taxon>
        <taxon>Malacostraca</taxon>
        <taxon>Eumalacostraca</taxon>
        <taxon>Peracarida</taxon>
        <taxon>Amphipoda</taxon>
        <taxon>Amphilochidea</taxon>
        <taxon>Lysianassida</taxon>
        <taxon>Lysianassidira</taxon>
        <taxon>Lysianassoidea</taxon>
        <taxon>Lysianassidae</taxon>
        <taxon>Hirondellea</taxon>
    </lineage>
</organism>
<keyword evidence="5 8" id="KW-1133">Transmembrane helix</keyword>
<evidence type="ECO:0000256" key="3">
    <source>
        <dbReference type="ARBA" id="ARBA00022475"/>
    </source>
</evidence>
<feature type="transmembrane region" description="Helical" evidence="8">
    <location>
        <begin position="358"/>
        <end position="378"/>
    </location>
</feature>
<dbReference type="GO" id="GO:0005436">
    <property type="term" value="F:sodium:phosphate symporter activity"/>
    <property type="evidence" value="ECO:0007669"/>
    <property type="project" value="InterPro"/>
</dbReference>
<keyword evidence="4 8" id="KW-0812">Transmembrane</keyword>
<feature type="transmembrane region" description="Helical" evidence="8">
    <location>
        <begin position="129"/>
        <end position="147"/>
    </location>
</feature>
<evidence type="ECO:0000256" key="8">
    <source>
        <dbReference type="SAM" id="Phobius"/>
    </source>
</evidence>
<dbReference type="PANTHER" id="PTHR10010:SF46">
    <property type="entry name" value="SODIUM-DEPENDENT PHOSPHATE TRANSPORT PROTEIN 2B"/>
    <property type="match status" value="1"/>
</dbReference>
<dbReference type="EMBL" id="IACT01003092">
    <property type="protein sequence ID" value="LAC22343.1"/>
    <property type="molecule type" value="mRNA"/>
</dbReference>
<evidence type="ECO:0000256" key="4">
    <source>
        <dbReference type="ARBA" id="ARBA00022692"/>
    </source>
</evidence>
<feature type="compositionally biased region" description="Basic and acidic residues" evidence="7">
    <location>
        <begin position="620"/>
        <end position="633"/>
    </location>
</feature>
<keyword evidence="3" id="KW-1003">Cell membrane</keyword>
<comment type="similarity">
    <text evidence="2">Belongs to the SLC34A transporter family.</text>
</comment>
<feature type="region of interest" description="Disordered" evidence="7">
    <location>
        <begin position="618"/>
        <end position="645"/>
    </location>
</feature>
<evidence type="ECO:0000256" key="2">
    <source>
        <dbReference type="ARBA" id="ARBA00005808"/>
    </source>
</evidence>
<feature type="transmembrane region" description="Helical" evidence="8">
    <location>
        <begin position="315"/>
        <end position="337"/>
    </location>
</feature>
<dbReference type="AlphaFoldDB" id="A0A6A7FVX6"/>
<evidence type="ECO:0000256" key="5">
    <source>
        <dbReference type="ARBA" id="ARBA00022989"/>
    </source>
</evidence>
<feature type="transmembrane region" description="Helical" evidence="8">
    <location>
        <begin position="501"/>
        <end position="523"/>
    </location>
</feature>